<dbReference type="KEGG" id="cphy:B5808_11660"/>
<dbReference type="CDD" id="cd17040">
    <property type="entry name" value="Ubl_MoaD_like"/>
    <property type="match status" value="1"/>
</dbReference>
<dbReference type="SUPFAM" id="SSF54285">
    <property type="entry name" value="MoaD/ThiS"/>
    <property type="match status" value="1"/>
</dbReference>
<proteinExistence type="predicted"/>
<protein>
    <submittedName>
        <fullName evidence="1">Uncharacterized protein</fullName>
    </submittedName>
</protein>
<gene>
    <name evidence="1" type="ORF">B5808_11660</name>
</gene>
<evidence type="ECO:0000313" key="1">
    <source>
        <dbReference type="EMBL" id="ARJ05807.1"/>
    </source>
</evidence>
<dbReference type="Proteomes" id="UP000192775">
    <property type="component" value="Chromosome"/>
</dbReference>
<dbReference type="InterPro" id="IPR012675">
    <property type="entry name" value="Beta-grasp_dom_sf"/>
</dbReference>
<keyword evidence="2" id="KW-1185">Reference proteome</keyword>
<organism evidence="1 2">
    <name type="scientific">Cnuibacter physcomitrellae</name>
    <dbReference type="NCBI Taxonomy" id="1619308"/>
    <lineage>
        <taxon>Bacteria</taxon>
        <taxon>Bacillati</taxon>
        <taxon>Actinomycetota</taxon>
        <taxon>Actinomycetes</taxon>
        <taxon>Micrococcales</taxon>
        <taxon>Microbacteriaceae</taxon>
        <taxon>Cnuibacter</taxon>
    </lineage>
</organism>
<dbReference type="InterPro" id="IPR003749">
    <property type="entry name" value="ThiS/MoaD-like"/>
</dbReference>
<dbReference type="InterPro" id="IPR016155">
    <property type="entry name" value="Mopterin_synth/thiamin_S_b"/>
</dbReference>
<dbReference type="EMBL" id="CP020715">
    <property type="protein sequence ID" value="ARJ05807.1"/>
    <property type="molecule type" value="Genomic_DNA"/>
</dbReference>
<dbReference type="AlphaFoldDB" id="A0A1X9LL12"/>
<evidence type="ECO:0000313" key="2">
    <source>
        <dbReference type="Proteomes" id="UP000192775"/>
    </source>
</evidence>
<reference evidence="1 2" key="1">
    <citation type="submission" date="2017-04" db="EMBL/GenBank/DDBJ databases">
        <authorList>
            <person name="Afonso C.L."/>
            <person name="Miller P.J."/>
            <person name="Scott M.A."/>
            <person name="Spackman E."/>
            <person name="Goraichik I."/>
            <person name="Dimitrov K.M."/>
            <person name="Suarez D.L."/>
            <person name="Swayne D.E."/>
        </authorList>
    </citation>
    <scope>NUCLEOTIDE SEQUENCE [LARGE SCALE GENOMIC DNA]</scope>
    <source>
        <strain evidence="2">XA(T)</strain>
    </source>
</reference>
<dbReference type="RefSeq" id="WP_085019945.1">
    <property type="nucleotide sequence ID" value="NZ_BMHD01000001.1"/>
</dbReference>
<dbReference type="STRING" id="1619308.B5808_11660"/>
<dbReference type="Gene3D" id="3.10.20.30">
    <property type="match status" value="1"/>
</dbReference>
<name>A0A1X9LL12_9MICO</name>
<dbReference type="Pfam" id="PF02597">
    <property type="entry name" value="ThiS"/>
    <property type="match status" value="1"/>
</dbReference>
<accession>A0A1X9LL12</accession>
<sequence>MSVVTLRYFAAAKATLGRGRDELDAAGRSIADLLHEVAATATGGSPAEAEAVLARCSFLLNRSATTDRARILADGDSLDVLPPFAGG</sequence>